<gene>
    <name evidence="3" type="ORF">CLF_107833</name>
</gene>
<dbReference type="Gene3D" id="1.25.40.20">
    <property type="entry name" value="Ankyrin repeat-containing domain"/>
    <property type="match status" value="1"/>
</dbReference>
<evidence type="ECO:0000313" key="4">
    <source>
        <dbReference type="Proteomes" id="UP000008909"/>
    </source>
</evidence>
<feature type="compositionally biased region" description="Low complexity" evidence="2">
    <location>
        <begin position="381"/>
        <end position="398"/>
    </location>
</feature>
<dbReference type="GO" id="GO:0005654">
    <property type="term" value="C:nucleoplasm"/>
    <property type="evidence" value="ECO:0007669"/>
    <property type="project" value="TreeGrafter"/>
</dbReference>
<dbReference type="SMART" id="SM00248">
    <property type="entry name" value="ANK"/>
    <property type="match status" value="3"/>
</dbReference>
<dbReference type="InterPro" id="IPR036770">
    <property type="entry name" value="Ankyrin_rpt-contain_sf"/>
</dbReference>
<dbReference type="PANTHER" id="PTHR24149">
    <property type="entry name" value="ANKYRIN REPEAT DOMAIN-CONTAINING PROTEIN 12"/>
    <property type="match status" value="1"/>
</dbReference>
<feature type="repeat" description="ANK" evidence="1">
    <location>
        <begin position="226"/>
        <end position="258"/>
    </location>
</feature>
<feature type="region of interest" description="Disordered" evidence="2">
    <location>
        <begin position="622"/>
        <end position="641"/>
    </location>
</feature>
<feature type="compositionally biased region" description="Polar residues" evidence="2">
    <location>
        <begin position="926"/>
        <end position="943"/>
    </location>
</feature>
<feature type="compositionally biased region" description="Acidic residues" evidence="2">
    <location>
        <begin position="419"/>
        <end position="429"/>
    </location>
</feature>
<protein>
    <submittedName>
        <fullName evidence="3">Ankyrin repeat domain-containing protein 12</fullName>
    </submittedName>
</protein>
<feature type="compositionally biased region" description="Polar residues" evidence="2">
    <location>
        <begin position="800"/>
        <end position="811"/>
    </location>
</feature>
<dbReference type="Proteomes" id="UP000008909">
    <property type="component" value="Unassembled WGS sequence"/>
</dbReference>
<evidence type="ECO:0000256" key="2">
    <source>
        <dbReference type="SAM" id="MobiDB-lite"/>
    </source>
</evidence>
<sequence>MRDEKRRTRDEISSVSKKRKGDDSPSYSHASQSKPRGYIPMSERQQFALLRQMETKDGSSDRDQIHGPSSISPVASGHPREYTMNTGILGEDGSTRSDYTQSSTSSLCEHPSGSTEHDPPVSASHHHHHHSTGRDRSSFFSSTSSVPSSEKQGSNQSSISIHSKLAQLTKSGDLEALKLLVREGVDVNEQDERGRTALYEFSARNLPRLVAYLLKHGAHPDLAGPNGDTALHEASRMGHTRVIRALLRHNADPFVVNSNGLRPVDLCQDHEGIVLLNQHIDMQRSLHSSSTGQTKSLTSTSSRVSRHGHHSHNSTDRVSSHSSRYSSSSLAAADLHGFNRSSSSTTTPDVCYSDSEDNASTSGLTQHTTSTATGINDSSLVPPNTAVTPTVSPSVSMSKNLTSDSHLLPSKTLNKDPYAFEDDETEEPLEPGVSLHPPASSACGLTNKSTSPTNRPRPLSAATNPSSVIACPSTVTTALPEVTTPTGSLSFLSSETNTSLSTGSLRLRFAKEAGQYTLMEQQQQQQQQQSNTAHLTTEVHNEPNAPGIGDTATQQEPRPESVPKEELNNVSSNLFSTTGVIPVMTIQSDAAAQHVPSYMDSNPDDAASLQKVPPLRIKFASGASTDSDSLGPPTNTSFETDVKTHGCFSLEPNVDKLDSGADETPSEQSDSTQIPRSLDITNHSVEQPKTAAPSLSQPENASRELSESRQHMDSESNVDFHESTQRLSSEQPMEESLSDTARSSNEASSEVTKESTKESHRHRSGRTLRSHTAAQREREERERHTDTTPIKKRKLRQRNENNGENGTQPQVSGRIFSVCTPSQPGSLPSAPIISGCVTGHQSTDCQNEPMGGGPVDSDSSVGVVCKLQSSNEGGEAVQKVEKRSPKPENFPNTDLSNMETDIRERRPSEGDYKAKPTDSPPHSLPGCSTSQPPKTESPTVTTSMELDGDISYLTCPLGPDDDKRDMSLHNFENPFEKAAAVQKKLRELINNLVEVHPKAPCAYQQYLLVSRNYLLAYEPPSLVKKTPPPNLPQVFVELFNQQEEERYAQALKHQSEREHLRLCAEQARLRAQTRAALANLSKPLSFCSAMAYKDLTYVPPVSKTEQRDEENVRDRFTQRMFIGWLENIRDTFQQEKKKLLCRQLHEAESLMMVQRLDWEIKLKETHVHDYSADIFRDIPASHVPLIHVPNDFPLFPHDPVPPGTSV</sequence>
<feature type="compositionally biased region" description="Polar residues" evidence="2">
    <location>
        <begin position="622"/>
        <end position="639"/>
    </location>
</feature>
<dbReference type="PROSITE" id="PS50297">
    <property type="entry name" value="ANK_REP_REGION"/>
    <property type="match status" value="1"/>
</dbReference>
<feature type="compositionally biased region" description="Basic and acidic residues" evidence="2">
    <location>
        <begin position="900"/>
        <end position="916"/>
    </location>
</feature>
<feature type="compositionally biased region" description="Polar residues" evidence="2">
    <location>
        <begin position="339"/>
        <end position="348"/>
    </location>
</feature>
<proteinExistence type="predicted"/>
<feature type="compositionally biased region" description="Polar residues" evidence="2">
    <location>
        <begin position="285"/>
        <end position="297"/>
    </location>
</feature>
<feature type="compositionally biased region" description="Polar residues" evidence="2">
    <location>
        <begin position="358"/>
        <end position="379"/>
    </location>
</feature>
<feature type="region of interest" description="Disordered" evidence="2">
    <location>
        <begin position="285"/>
        <end position="325"/>
    </location>
</feature>
<feature type="region of interest" description="Disordered" evidence="2">
    <location>
        <begin position="1"/>
        <end position="158"/>
    </location>
</feature>
<keyword evidence="1" id="KW-0040">ANK repeat</keyword>
<dbReference type="InterPro" id="IPR002110">
    <property type="entry name" value="Ankyrin_rpt"/>
</dbReference>
<reference evidence="3" key="1">
    <citation type="journal article" date="2011" name="Genome Biol.">
        <title>The draft genome of the carcinogenic human liver fluke Clonorchis sinensis.</title>
        <authorList>
            <person name="Wang X."/>
            <person name="Chen W."/>
            <person name="Huang Y."/>
            <person name="Sun J."/>
            <person name="Men J."/>
            <person name="Liu H."/>
            <person name="Luo F."/>
            <person name="Guo L."/>
            <person name="Lv X."/>
            <person name="Deng C."/>
            <person name="Zhou C."/>
            <person name="Fan Y."/>
            <person name="Li X."/>
            <person name="Huang L."/>
            <person name="Hu Y."/>
            <person name="Liang C."/>
            <person name="Hu X."/>
            <person name="Xu J."/>
            <person name="Yu X."/>
        </authorList>
    </citation>
    <scope>NUCLEOTIDE SEQUENCE [LARGE SCALE GENOMIC DNA]</scope>
    <source>
        <strain evidence="3">Henan</strain>
    </source>
</reference>
<evidence type="ECO:0000256" key="1">
    <source>
        <dbReference type="PROSITE-ProRule" id="PRU00023"/>
    </source>
</evidence>
<dbReference type="Pfam" id="PF12796">
    <property type="entry name" value="Ank_2"/>
    <property type="match status" value="1"/>
</dbReference>
<reference key="2">
    <citation type="submission" date="2011-10" db="EMBL/GenBank/DDBJ databases">
        <title>The genome and transcriptome sequence of Clonorchis sinensis provide insights into the carcinogenic liver fluke.</title>
        <authorList>
            <person name="Wang X."/>
            <person name="Huang Y."/>
            <person name="Chen W."/>
            <person name="Liu H."/>
            <person name="Guo L."/>
            <person name="Chen Y."/>
            <person name="Luo F."/>
            <person name="Zhou W."/>
            <person name="Sun J."/>
            <person name="Mao Q."/>
            <person name="Liang P."/>
            <person name="Zhou C."/>
            <person name="Tian Y."/>
            <person name="Men J."/>
            <person name="Lv X."/>
            <person name="Huang L."/>
            <person name="Zhou J."/>
            <person name="Hu Y."/>
            <person name="Li R."/>
            <person name="Zhang F."/>
            <person name="Lei H."/>
            <person name="Li X."/>
            <person name="Hu X."/>
            <person name="Liang C."/>
            <person name="Xu J."/>
            <person name="Wu Z."/>
            <person name="Yu X."/>
        </authorList>
    </citation>
    <scope>NUCLEOTIDE SEQUENCE</scope>
    <source>
        <strain>Henan</strain>
    </source>
</reference>
<accession>G7YH93</accession>
<dbReference type="PROSITE" id="PS50088">
    <property type="entry name" value="ANK_REPEAT"/>
    <property type="match status" value="1"/>
</dbReference>
<dbReference type="InterPro" id="IPR053210">
    <property type="entry name" value="ANKRD12"/>
</dbReference>
<organism evidence="3 4">
    <name type="scientific">Clonorchis sinensis</name>
    <name type="common">Chinese liver fluke</name>
    <dbReference type="NCBI Taxonomy" id="79923"/>
    <lineage>
        <taxon>Eukaryota</taxon>
        <taxon>Metazoa</taxon>
        <taxon>Spiralia</taxon>
        <taxon>Lophotrochozoa</taxon>
        <taxon>Platyhelminthes</taxon>
        <taxon>Trematoda</taxon>
        <taxon>Digenea</taxon>
        <taxon>Opisthorchiida</taxon>
        <taxon>Opisthorchiata</taxon>
        <taxon>Opisthorchiidae</taxon>
        <taxon>Clonorchis</taxon>
    </lineage>
</organism>
<feature type="compositionally biased region" description="Basic and acidic residues" evidence="2">
    <location>
        <begin position="1"/>
        <end position="12"/>
    </location>
</feature>
<evidence type="ECO:0000313" key="3">
    <source>
        <dbReference type="EMBL" id="GAA52326.1"/>
    </source>
</evidence>
<dbReference type="PANTHER" id="PTHR24149:SF14">
    <property type="entry name" value="ANKYRIN REPEAT DOMAIN 12"/>
    <property type="match status" value="1"/>
</dbReference>
<feature type="compositionally biased region" description="Polar residues" evidence="2">
    <location>
        <begin position="666"/>
        <end position="700"/>
    </location>
</feature>
<feature type="region of interest" description="Disordered" evidence="2">
    <location>
        <begin position="338"/>
        <end position="465"/>
    </location>
</feature>
<feature type="compositionally biased region" description="Basic residues" evidence="2">
    <location>
        <begin position="759"/>
        <end position="769"/>
    </location>
</feature>
<feature type="compositionally biased region" description="Polar residues" evidence="2">
    <location>
        <begin position="443"/>
        <end position="454"/>
    </location>
</feature>
<feature type="compositionally biased region" description="Polar residues" evidence="2">
    <location>
        <begin position="25"/>
        <end position="34"/>
    </location>
</feature>
<feature type="compositionally biased region" description="Basic and acidic residues" evidence="2">
    <location>
        <begin position="53"/>
        <end position="65"/>
    </location>
</feature>
<name>G7YH93_CLOSI</name>
<keyword evidence="4" id="KW-1185">Reference proteome</keyword>
<feature type="region of interest" description="Disordered" evidence="2">
    <location>
        <begin position="649"/>
        <end position="816"/>
    </location>
</feature>
<feature type="compositionally biased region" description="Polar residues" evidence="2">
    <location>
        <begin position="890"/>
        <end position="899"/>
    </location>
</feature>
<feature type="compositionally biased region" description="Basic and acidic residues" evidence="2">
    <location>
        <begin position="557"/>
        <end position="566"/>
    </location>
</feature>
<feature type="compositionally biased region" description="Basic and acidic residues" evidence="2">
    <location>
        <begin position="701"/>
        <end position="724"/>
    </location>
</feature>
<dbReference type="SUPFAM" id="SSF48403">
    <property type="entry name" value="Ankyrin repeat"/>
    <property type="match status" value="1"/>
</dbReference>
<feature type="region of interest" description="Disordered" evidence="2">
    <location>
        <begin position="519"/>
        <end position="566"/>
    </location>
</feature>
<dbReference type="AlphaFoldDB" id="G7YH93"/>
<feature type="region of interest" description="Disordered" evidence="2">
    <location>
        <begin position="869"/>
        <end position="943"/>
    </location>
</feature>
<feature type="compositionally biased region" description="Polar residues" evidence="2">
    <location>
        <begin position="96"/>
        <end position="107"/>
    </location>
</feature>
<feature type="compositionally biased region" description="Low complexity" evidence="2">
    <location>
        <begin position="138"/>
        <end position="149"/>
    </location>
</feature>
<dbReference type="EMBL" id="DF143274">
    <property type="protein sequence ID" value="GAA52326.1"/>
    <property type="molecule type" value="Genomic_DNA"/>
</dbReference>
<feature type="compositionally biased region" description="Basic and acidic residues" evidence="2">
    <location>
        <begin position="774"/>
        <end position="786"/>
    </location>
</feature>